<dbReference type="PANTHER" id="PTHR43214:SF43">
    <property type="entry name" value="TWO-COMPONENT RESPONSE REGULATOR"/>
    <property type="match status" value="1"/>
</dbReference>
<dbReference type="InterPro" id="IPR000792">
    <property type="entry name" value="Tscrpt_reg_LuxR_C"/>
</dbReference>
<dbReference type="PRINTS" id="PR00038">
    <property type="entry name" value="HTHLUXR"/>
</dbReference>
<dbReference type="SUPFAM" id="SSF52172">
    <property type="entry name" value="CheY-like"/>
    <property type="match status" value="1"/>
</dbReference>
<dbReference type="AlphaFoldDB" id="A0A238J2Z6"/>
<dbReference type="SMART" id="SM00421">
    <property type="entry name" value="HTH_LUXR"/>
    <property type="match status" value="1"/>
</dbReference>
<dbReference type="CDD" id="cd06170">
    <property type="entry name" value="LuxR_C_like"/>
    <property type="match status" value="1"/>
</dbReference>
<dbReference type="InterPro" id="IPR016032">
    <property type="entry name" value="Sig_transdc_resp-reg_C-effctor"/>
</dbReference>
<keyword evidence="2" id="KW-0238">DNA-binding</keyword>
<dbReference type="InterPro" id="IPR039420">
    <property type="entry name" value="WalR-like"/>
</dbReference>
<dbReference type="EMBL" id="FXXQ01000010">
    <property type="protein sequence ID" value="SMX24701.1"/>
    <property type="molecule type" value="Genomic_DNA"/>
</dbReference>
<evidence type="ECO:0000313" key="7">
    <source>
        <dbReference type="Proteomes" id="UP000201838"/>
    </source>
</evidence>
<feature type="domain" description="HTH luxR-type" evidence="4">
    <location>
        <begin position="145"/>
        <end position="210"/>
    </location>
</feature>
<evidence type="ECO:0000313" key="6">
    <source>
        <dbReference type="EMBL" id="SMX24701.1"/>
    </source>
</evidence>
<dbReference type="PANTHER" id="PTHR43214">
    <property type="entry name" value="TWO-COMPONENT RESPONSE REGULATOR"/>
    <property type="match status" value="1"/>
</dbReference>
<dbReference type="OrthoDB" id="9814495at2"/>
<feature type="domain" description="Response regulatory" evidence="5">
    <location>
        <begin position="4"/>
        <end position="119"/>
    </location>
</feature>
<name>A0A238J2Z6_9RHOB</name>
<accession>A0A238J2Z6</accession>
<dbReference type="InterPro" id="IPR001789">
    <property type="entry name" value="Sig_transdc_resp-reg_receiver"/>
</dbReference>
<dbReference type="Proteomes" id="UP000201838">
    <property type="component" value="Unassembled WGS sequence"/>
</dbReference>
<sequence length="214" mass="22902">MTLRILVADDHPIYRDGVVTSLEETGEFRVVATASSAQEAIRLAEQKHPDIALLDLSMPGGGLSAVSAIVAANSAKHVAMLTVSEEDENVANALKLGAVAYILKGVSARELRSILKGVTRGEAHVSPALAAKVLTIMSKSDTNTSTSPLQSLTKREEDILKLVAKGQSNKEVANALDIQEKTVKHYMTIIMGKLDARNRVEAALIAHEAWGRVE</sequence>
<dbReference type="InterPro" id="IPR011006">
    <property type="entry name" value="CheY-like_superfamily"/>
</dbReference>
<evidence type="ECO:0000259" key="5">
    <source>
        <dbReference type="PROSITE" id="PS50110"/>
    </source>
</evidence>
<organism evidence="6 7">
    <name type="scientific">Boseongicola aestuarii</name>
    <dbReference type="NCBI Taxonomy" id="1470561"/>
    <lineage>
        <taxon>Bacteria</taxon>
        <taxon>Pseudomonadati</taxon>
        <taxon>Pseudomonadota</taxon>
        <taxon>Alphaproteobacteria</taxon>
        <taxon>Rhodobacterales</taxon>
        <taxon>Paracoccaceae</taxon>
        <taxon>Boseongicola</taxon>
    </lineage>
</organism>
<keyword evidence="7" id="KW-1185">Reference proteome</keyword>
<dbReference type="Pfam" id="PF00072">
    <property type="entry name" value="Response_reg"/>
    <property type="match status" value="1"/>
</dbReference>
<dbReference type="Gene3D" id="3.40.50.2300">
    <property type="match status" value="1"/>
</dbReference>
<evidence type="ECO:0000259" key="4">
    <source>
        <dbReference type="PROSITE" id="PS50043"/>
    </source>
</evidence>
<reference evidence="7" key="1">
    <citation type="submission" date="2017-05" db="EMBL/GenBank/DDBJ databases">
        <authorList>
            <person name="Rodrigo-Torres L."/>
            <person name="Arahal R. D."/>
            <person name="Lucena T."/>
        </authorList>
    </citation>
    <scope>NUCLEOTIDE SEQUENCE [LARGE SCALE GENOMIC DNA]</scope>
    <source>
        <strain evidence="7">CECT 8489</strain>
    </source>
</reference>
<dbReference type="PROSITE" id="PS50110">
    <property type="entry name" value="RESPONSE_REGULATORY"/>
    <property type="match status" value="1"/>
</dbReference>
<dbReference type="SUPFAM" id="SSF46894">
    <property type="entry name" value="C-terminal effector domain of the bipartite response regulators"/>
    <property type="match status" value="1"/>
</dbReference>
<evidence type="ECO:0000256" key="3">
    <source>
        <dbReference type="PROSITE-ProRule" id="PRU00169"/>
    </source>
</evidence>
<dbReference type="GO" id="GO:0006355">
    <property type="term" value="P:regulation of DNA-templated transcription"/>
    <property type="evidence" value="ECO:0007669"/>
    <property type="project" value="InterPro"/>
</dbReference>
<dbReference type="InterPro" id="IPR058245">
    <property type="entry name" value="NreC/VraR/RcsB-like_REC"/>
</dbReference>
<dbReference type="PROSITE" id="PS50043">
    <property type="entry name" value="HTH_LUXR_2"/>
    <property type="match status" value="1"/>
</dbReference>
<evidence type="ECO:0000256" key="1">
    <source>
        <dbReference type="ARBA" id="ARBA00022553"/>
    </source>
</evidence>
<dbReference type="GO" id="GO:0000160">
    <property type="term" value="P:phosphorelay signal transduction system"/>
    <property type="evidence" value="ECO:0007669"/>
    <property type="project" value="InterPro"/>
</dbReference>
<dbReference type="RefSeq" id="WP_093974846.1">
    <property type="nucleotide sequence ID" value="NZ_FXXQ01000010.1"/>
</dbReference>
<protein>
    <submittedName>
        <fullName evidence="6">Transcriptional regulatory protein LiaR</fullName>
    </submittedName>
</protein>
<gene>
    <name evidence="6" type="primary">liaR</name>
    <name evidence="6" type="ORF">BOA8489_02828</name>
</gene>
<dbReference type="SMART" id="SM00448">
    <property type="entry name" value="REC"/>
    <property type="match status" value="1"/>
</dbReference>
<feature type="modified residue" description="4-aspartylphosphate" evidence="3">
    <location>
        <position position="55"/>
    </location>
</feature>
<proteinExistence type="predicted"/>
<dbReference type="GO" id="GO:0003677">
    <property type="term" value="F:DNA binding"/>
    <property type="evidence" value="ECO:0007669"/>
    <property type="project" value="UniProtKB-KW"/>
</dbReference>
<evidence type="ECO:0000256" key="2">
    <source>
        <dbReference type="ARBA" id="ARBA00023125"/>
    </source>
</evidence>
<dbReference type="Pfam" id="PF00196">
    <property type="entry name" value="GerE"/>
    <property type="match status" value="1"/>
</dbReference>
<dbReference type="CDD" id="cd17535">
    <property type="entry name" value="REC_NarL-like"/>
    <property type="match status" value="1"/>
</dbReference>
<keyword evidence="1 3" id="KW-0597">Phosphoprotein</keyword>